<protein>
    <submittedName>
        <fullName evidence="1">Uncharacterized protein</fullName>
    </submittedName>
</protein>
<proteinExistence type="predicted"/>
<dbReference type="AlphaFoldDB" id="A0A6C0EZC9"/>
<organism evidence="1">
    <name type="scientific">viral metagenome</name>
    <dbReference type="NCBI Taxonomy" id="1070528"/>
    <lineage>
        <taxon>unclassified sequences</taxon>
        <taxon>metagenomes</taxon>
        <taxon>organismal metagenomes</taxon>
    </lineage>
</organism>
<reference evidence="1" key="1">
    <citation type="journal article" date="2020" name="Nature">
        <title>Giant virus diversity and host interactions through global metagenomics.</title>
        <authorList>
            <person name="Schulz F."/>
            <person name="Roux S."/>
            <person name="Paez-Espino D."/>
            <person name="Jungbluth S."/>
            <person name="Walsh D.A."/>
            <person name="Denef V.J."/>
            <person name="McMahon K.D."/>
            <person name="Konstantinidis K.T."/>
            <person name="Eloe-Fadrosh E.A."/>
            <person name="Kyrpides N.C."/>
            <person name="Woyke T."/>
        </authorList>
    </citation>
    <scope>NUCLEOTIDE SEQUENCE</scope>
    <source>
        <strain evidence="1">GVMAG-M-3300009161-52</strain>
    </source>
</reference>
<evidence type="ECO:0000313" key="1">
    <source>
        <dbReference type="EMBL" id="QHT34041.1"/>
    </source>
</evidence>
<name>A0A6C0EZC9_9ZZZZ</name>
<accession>A0A6C0EZC9</accession>
<dbReference type="EMBL" id="MN738983">
    <property type="protein sequence ID" value="QHT34041.1"/>
    <property type="molecule type" value="Genomic_DNA"/>
</dbReference>
<sequence length="248" mass="29700">MASIKKNKEPNFIKPLDPKDFEISKVSFSRVLTKVNHTDLESNYVNIKYDENKFFVVARNCKIMTESKTTKINNKIYYTLFLKITDENFIKMIKSFEELLILSGYINRETWFNNNDFTINDIDIMQMLKPTLLHHSYNGYSIGSFTSFEYQNSNQITKDCLLFEKNKIVDVCFSFDKVYIKQNKFYCIHRIEKIQKIKYIGPWSIRIHNETTNNFKKFMMTILLCNDKMENSLCYDILIYIFEFLKTF</sequence>